<dbReference type="Proteomes" id="UP000593567">
    <property type="component" value="Unassembled WGS sequence"/>
</dbReference>
<dbReference type="GO" id="GO:0005319">
    <property type="term" value="F:lipid transporter activity"/>
    <property type="evidence" value="ECO:0007669"/>
    <property type="project" value="TreeGrafter"/>
</dbReference>
<dbReference type="InterPro" id="IPR056264">
    <property type="entry name" value="R2_ABCA1-4-like"/>
</dbReference>
<dbReference type="GO" id="GO:0016020">
    <property type="term" value="C:membrane"/>
    <property type="evidence" value="ECO:0007669"/>
    <property type="project" value="InterPro"/>
</dbReference>
<comment type="caution">
    <text evidence="3">The sequence shown here is derived from an EMBL/GenBank/DDBJ whole genome shotgun (WGS) entry which is preliminary data.</text>
</comment>
<dbReference type="GO" id="GO:0140359">
    <property type="term" value="F:ABC-type transporter activity"/>
    <property type="evidence" value="ECO:0007669"/>
    <property type="project" value="InterPro"/>
</dbReference>
<name>A0A7J7JY38_BUGNE</name>
<feature type="region of interest" description="Disordered" evidence="1">
    <location>
        <begin position="192"/>
        <end position="218"/>
    </location>
</feature>
<keyword evidence="4" id="KW-1185">Reference proteome</keyword>
<evidence type="ECO:0000259" key="2">
    <source>
        <dbReference type="Pfam" id="PF23321"/>
    </source>
</evidence>
<protein>
    <submittedName>
        <fullName evidence="3">ABCA5</fullName>
    </submittedName>
</protein>
<proteinExistence type="predicted"/>
<evidence type="ECO:0000313" key="4">
    <source>
        <dbReference type="Proteomes" id="UP000593567"/>
    </source>
</evidence>
<evidence type="ECO:0000256" key="1">
    <source>
        <dbReference type="SAM" id="MobiDB-lite"/>
    </source>
</evidence>
<dbReference type="PANTHER" id="PTHR19229">
    <property type="entry name" value="ATP-BINDING CASSETTE TRANSPORTER SUBFAMILY A ABCA"/>
    <property type="match status" value="1"/>
</dbReference>
<feature type="compositionally biased region" description="Basic and acidic residues" evidence="1">
    <location>
        <begin position="137"/>
        <end position="146"/>
    </location>
</feature>
<feature type="compositionally biased region" description="Basic and acidic residues" evidence="1">
    <location>
        <begin position="208"/>
        <end position="217"/>
    </location>
</feature>
<dbReference type="Pfam" id="PF23321">
    <property type="entry name" value="R1_ABCA1"/>
    <property type="match status" value="1"/>
</dbReference>
<dbReference type="AlphaFoldDB" id="A0A7J7JY38"/>
<evidence type="ECO:0000313" key="3">
    <source>
        <dbReference type="EMBL" id="KAF6030611.1"/>
    </source>
</evidence>
<feature type="compositionally biased region" description="Polar residues" evidence="1">
    <location>
        <begin position="154"/>
        <end position="163"/>
    </location>
</feature>
<sequence>MEEADALCNRIGIMINGQLECLGTTQHLKTRFGNGYHLEVKLASMKEAVLIREIDKLHEFIYFHFPSTYILEQFGPRVAYKISANEVTSLAKSFEILELAKKKIDIGEYNFSQATLEQVFLEFAKYQMEETNTGDEQIERSHEIARSRKVSALHSKTTSSARLSGTKKAEDDGSALRDAVNKYFLDVKKGVQDSNKSSSLPQMAQVENDDKLDKDSDLTTSRSHFTSIYIPLPTPMHQADVTIKPSLKQSSQSLRMGRMMARVNKKESAVKFEKVAVSMNREAGILTEVADETELVTQPSERVDLLLPEVDTSSVNSAEKKYGISIRDRLGSWAVDIRVSVRIQLGRSLNANPLPRKVDKELYTSPVSRSQRLCELLISSSLEQDQMTG</sequence>
<feature type="domain" description="ABCA1-4-like C-terminal R2 regulatory" evidence="2">
    <location>
        <begin position="33"/>
        <end position="113"/>
    </location>
</feature>
<feature type="compositionally biased region" description="Polar residues" evidence="1">
    <location>
        <begin position="192"/>
        <end position="202"/>
    </location>
</feature>
<dbReference type="InterPro" id="IPR026082">
    <property type="entry name" value="ABCA"/>
</dbReference>
<organism evidence="3 4">
    <name type="scientific">Bugula neritina</name>
    <name type="common">Brown bryozoan</name>
    <name type="synonym">Sertularia neritina</name>
    <dbReference type="NCBI Taxonomy" id="10212"/>
    <lineage>
        <taxon>Eukaryota</taxon>
        <taxon>Metazoa</taxon>
        <taxon>Spiralia</taxon>
        <taxon>Lophotrochozoa</taxon>
        <taxon>Bryozoa</taxon>
        <taxon>Gymnolaemata</taxon>
        <taxon>Cheilostomatida</taxon>
        <taxon>Flustrina</taxon>
        <taxon>Buguloidea</taxon>
        <taxon>Bugulidae</taxon>
        <taxon>Bugula</taxon>
    </lineage>
</organism>
<gene>
    <name evidence="3" type="ORF">EB796_011072</name>
</gene>
<feature type="region of interest" description="Disordered" evidence="1">
    <location>
        <begin position="132"/>
        <end position="172"/>
    </location>
</feature>
<dbReference type="PANTHER" id="PTHR19229:SF209">
    <property type="entry name" value="ATP-BINDING CASSETTE SUB-FAMILY A MEMBER 5 ISOFORM X1"/>
    <property type="match status" value="1"/>
</dbReference>
<dbReference type="OrthoDB" id="15927at2759"/>
<dbReference type="EMBL" id="VXIV02001684">
    <property type="protein sequence ID" value="KAF6030611.1"/>
    <property type="molecule type" value="Genomic_DNA"/>
</dbReference>
<accession>A0A7J7JY38</accession>
<reference evidence="3" key="1">
    <citation type="submission" date="2020-06" db="EMBL/GenBank/DDBJ databases">
        <title>Draft genome of Bugula neritina, a colonial animal packing powerful symbionts and potential medicines.</title>
        <authorList>
            <person name="Rayko M."/>
        </authorList>
    </citation>
    <scope>NUCLEOTIDE SEQUENCE [LARGE SCALE GENOMIC DNA]</scope>
    <source>
        <strain evidence="3">Kwan_BN1</strain>
    </source>
</reference>